<dbReference type="AlphaFoldDB" id="A0A183IHR7"/>
<evidence type="ECO:0000313" key="4">
    <source>
        <dbReference type="Proteomes" id="UP000270296"/>
    </source>
</evidence>
<name>A0A183IHR7_9BILA</name>
<evidence type="ECO:0000256" key="2">
    <source>
        <dbReference type="SAM" id="MobiDB-lite"/>
    </source>
</evidence>
<keyword evidence="4" id="KW-1185">Reference proteome</keyword>
<reference evidence="3 4" key="2">
    <citation type="submission" date="2018-11" db="EMBL/GenBank/DDBJ databases">
        <authorList>
            <consortium name="Pathogen Informatics"/>
        </authorList>
    </citation>
    <scope>NUCLEOTIDE SEQUENCE [LARGE SCALE GENOMIC DNA]</scope>
</reference>
<keyword evidence="1" id="KW-0175">Coiled coil</keyword>
<dbReference type="WBParaSite" id="SBAD_0000330801-mRNA-1">
    <property type="protein sequence ID" value="SBAD_0000330801-mRNA-1"/>
    <property type="gene ID" value="SBAD_0000330801"/>
</dbReference>
<sequence length="324" mass="34986">MHLSFVDCCQQRPELHCLAPRIDAVILRHFTLEQHEKQLRNEKEQLLRRCNELRSRVESLSAENLIPKSVLQAMKQEPAFFNAAVMNGESSSPVDALTPDAYSDDGASPESVCRRKRSVSQCSMSTVSATEFEDSLEDVSMCDGDCNSPTDRSVESSPRATVIRPETIRQSVAVTTGACGVTDCLHHLKAASSIVSVVDSAPVMVSSPTAKRQVAAVAGPVSSPPNTCQSTTTTAPVIDKNLLYPHHPHHHLQQQQHDQRSSSAYPPLTQKHCSSIDSMRSGSALNAFTGGHGDPAFGLHHGVFAHSVATPMPLATPAYLSGPF</sequence>
<reference evidence="5" key="1">
    <citation type="submission" date="2016-06" db="UniProtKB">
        <authorList>
            <consortium name="WormBaseParasite"/>
        </authorList>
    </citation>
    <scope>IDENTIFICATION</scope>
</reference>
<protein>
    <submittedName>
        <fullName evidence="5">CUPID domain-containing protein</fullName>
    </submittedName>
</protein>
<evidence type="ECO:0000256" key="1">
    <source>
        <dbReference type="SAM" id="Coils"/>
    </source>
</evidence>
<evidence type="ECO:0000313" key="3">
    <source>
        <dbReference type="EMBL" id="VDP00260.1"/>
    </source>
</evidence>
<feature type="coiled-coil region" evidence="1">
    <location>
        <begin position="32"/>
        <end position="63"/>
    </location>
</feature>
<feature type="region of interest" description="Disordered" evidence="2">
    <location>
        <begin position="249"/>
        <end position="272"/>
    </location>
</feature>
<proteinExistence type="predicted"/>
<dbReference type="Proteomes" id="UP000270296">
    <property type="component" value="Unassembled WGS sequence"/>
</dbReference>
<gene>
    <name evidence="3" type="ORF">SBAD_LOCUS3162</name>
</gene>
<organism evidence="5">
    <name type="scientific">Soboliphyme baturini</name>
    <dbReference type="NCBI Taxonomy" id="241478"/>
    <lineage>
        <taxon>Eukaryota</taxon>
        <taxon>Metazoa</taxon>
        <taxon>Ecdysozoa</taxon>
        <taxon>Nematoda</taxon>
        <taxon>Enoplea</taxon>
        <taxon>Dorylaimia</taxon>
        <taxon>Dioctophymatida</taxon>
        <taxon>Dioctophymatoidea</taxon>
        <taxon>Soboliphymatidae</taxon>
        <taxon>Soboliphyme</taxon>
    </lineage>
</organism>
<dbReference type="EMBL" id="UZAM01007603">
    <property type="protein sequence ID" value="VDP00260.1"/>
    <property type="molecule type" value="Genomic_DNA"/>
</dbReference>
<accession>A0A183IHR7</accession>
<evidence type="ECO:0000313" key="5">
    <source>
        <dbReference type="WBParaSite" id="SBAD_0000330801-mRNA-1"/>
    </source>
</evidence>